<protein>
    <submittedName>
        <fullName evidence="2">Uncharacterized protein</fullName>
    </submittedName>
</protein>
<evidence type="ECO:0000313" key="1">
    <source>
        <dbReference type="EMBL" id="QPS05678.1"/>
    </source>
</evidence>
<evidence type="ECO:0000313" key="3">
    <source>
        <dbReference type="Proteomes" id="UP000254227"/>
    </source>
</evidence>
<dbReference type="RefSeq" id="WP_004692629.1">
    <property type="nucleotide sequence ID" value="NZ_BBTB01000045.1"/>
</dbReference>
<evidence type="ECO:0000313" key="2">
    <source>
        <dbReference type="EMBL" id="SUT99615.1"/>
    </source>
</evidence>
<accession>A0A380U8Q0</accession>
<proteinExistence type="predicted"/>
<organism evidence="2 3">
    <name type="scientific">Acinetobacter johnsonii</name>
    <dbReference type="NCBI Taxonomy" id="40214"/>
    <lineage>
        <taxon>Bacteria</taxon>
        <taxon>Pseudomonadati</taxon>
        <taxon>Pseudomonadota</taxon>
        <taxon>Gammaproteobacteria</taxon>
        <taxon>Moraxellales</taxon>
        <taxon>Moraxellaceae</taxon>
        <taxon>Acinetobacter</taxon>
    </lineage>
</organism>
<dbReference type="AlphaFoldDB" id="A0A380U8Q0"/>
<dbReference type="EMBL" id="UFRV01000006">
    <property type="protein sequence ID" value="SUT99615.1"/>
    <property type="molecule type" value="Genomic_DNA"/>
</dbReference>
<reference evidence="1 4" key="2">
    <citation type="submission" date="2020-12" db="EMBL/GenBank/DDBJ databases">
        <title>FDA dAtabase for Regulatory Grade micrObial Sequences (FDA-ARGOS): Supporting development and validation of Infectious Disease Dx tests.</title>
        <authorList>
            <person name="Sproer C."/>
            <person name="Gronow S."/>
            <person name="Severitt S."/>
            <person name="Schroder I."/>
            <person name="Tallon L."/>
            <person name="Sadzewicz L."/>
            <person name="Zhao X."/>
            <person name="Boylan J."/>
            <person name="Ott S."/>
            <person name="Bowen H."/>
            <person name="Vavikolanu K."/>
            <person name="Mehta A."/>
            <person name="Aluvathingal J."/>
            <person name="Nadendla S."/>
            <person name="Lowell S."/>
            <person name="Myers T."/>
            <person name="Yan Y."/>
            <person name="Sichtig H."/>
        </authorList>
    </citation>
    <scope>NUCLEOTIDE SEQUENCE [LARGE SCALE GENOMIC DNA]</scope>
    <source>
        <strain evidence="1 4">FDAARGOS_910</strain>
    </source>
</reference>
<dbReference type="Proteomes" id="UP000254227">
    <property type="component" value="Unassembled WGS sequence"/>
</dbReference>
<dbReference type="EMBL" id="CP065666">
    <property type="protein sequence ID" value="QPS05678.1"/>
    <property type="molecule type" value="Genomic_DNA"/>
</dbReference>
<evidence type="ECO:0000313" key="4">
    <source>
        <dbReference type="Proteomes" id="UP000595107"/>
    </source>
</evidence>
<name>A0A380U8Q0_ACIJO</name>
<dbReference type="Proteomes" id="UP000595107">
    <property type="component" value="Chromosome"/>
</dbReference>
<reference evidence="2 3" key="1">
    <citation type="submission" date="2018-06" db="EMBL/GenBank/DDBJ databases">
        <authorList>
            <consortium name="Pathogen Informatics"/>
            <person name="Doyle S."/>
        </authorList>
    </citation>
    <scope>NUCLEOTIDE SEQUENCE [LARGE SCALE GENOMIC DNA]</scope>
    <source>
        <strain evidence="2 3">NCTC10308</strain>
    </source>
</reference>
<gene>
    <name evidence="1" type="ORF">I6G67_15040</name>
    <name evidence="2" type="ORF">NCTC10308_03310</name>
</gene>
<sequence length="90" mass="10357">MKYGEKYDNRIEIEKLNIFGELVIKIDLPDNSGINIKKVGENDFLYQNSIRIYGVPKVKGNYYILLDGNFRGGAFGGMTNFKKKYDVIIK</sequence>